<feature type="region of interest" description="Disordered" evidence="1">
    <location>
        <begin position="1"/>
        <end position="66"/>
    </location>
</feature>
<accession>A0ABS8S5D1</accession>
<dbReference type="EMBL" id="JACEIK010000237">
    <property type="protein sequence ID" value="MCD7453069.1"/>
    <property type="molecule type" value="Genomic_DNA"/>
</dbReference>
<name>A0ABS8S5D1_DATST</name>
<dbReference type="Proteomes" id="UP000823775">
    <property type="component" value="Unassembled WGS sequence"/>
</dbReference>
<evidence type="ECO:0000313" key="3">
    <source>
        <dbReference type="Proteomes" id="UP000823775"/>
    </source>
</evidence>
<evidence type="ECO:0000313" key="2">
    <source>
        <dbReference type="EMBL" id="MCD7453069.1"/>
    </source>
</evidence>
<organism evidence="2 3">
    <name type="scientific">Datura stramonium</name>
    <name type="common">Jimsonweed</name>
    <name type="synonym">Common thornapple</name>
    <dbReference type="NCBI Taxonomy" id="4076"/>
    <lineage>
        <taxon>Eukaryota</taxon>
        <taxon>Viridiplantae</taxon>
        <taxon>Streptophyta</taxon>
        <taxon>Embryophyta</taxon>
        <taxon>Tracheophyta</taxon>
        <taxon>Spermatophyta</taxon>
        <taxon>Magnoliopsida</taxon>
        <taxon>eudicotyledons</taxon>
        <taxon>Gunneridae</taxon>
        <taxon>Pentapetalae</taxon>
        <taxon>asterids</taxon>
        <taxon>lamiids</taxon>
        <taxon>Solanales</taxon>
        <taxon>Solanaceae</taxon>
        <taxon>Solanoideae</taxon>
        <taxon>Datureae</taxon>
        <taxon>Datura</taxon>
    </lineage>
</organism>
<sequence length="90" mass="9073">MNSSHTPDVPEGIALFSSRGGSSSGNNYAGGSRGGSSSSNYTGGGGGGSSSNNYTGGGRGGSSTTRSCRCLTQRLRTTTQPWEQVSYLVL</sequence>
<proteinExistence type="predicted"/>
<feature type="compositionally biased region" description="Low complexity" evidence="1">
    <location>
        <begin position="17"/>
        <end position="41"/>
    </location>
</feature>
<gene>
    <name evidence="2" type="ORF">HAX54_019501</name>
</gene>
<reference evidence="2 3" key="1">
    <citation type="journal article" date="2021" name="BMC Genomics">
        <title>Datura genome reveals duplications of psychoactive alkaloid biosynthetic genes and high mutation rate following tissue culture.</title>
        <authorList>
            <person name="Rajewski A."/>
            <person name="Carter-House D."/>
            <person name="Stajich J."/>
            <person name="Litt A."/>
        </authorList>
    </citation>
    <scope>NUCLEOTIDE SEQUENCE [LARGE SCALE GENOMIC DNA]</scope>
    <source>
        <strain evidence="2">AR-01</strain>
    </source>
</reference>
<comment type="caution">
    <text evidence="2">The sequence shown here is derived from an EMBL/GenBank/DDBJ whole genome shotgun (WGS) entry which is preliminary data.</text>
</comment>
<evidence type="ECO:0000256" key="1">
    <source>
        <dbReference type="SAM" id="MobiDB-lite"/>
    </source>
</evidence>
<feature type="compositionally biased region" description="Gly residues" evidence="1">
    <location>
        <begin position="42"/>
        <end position="61"/>
    </location>
</feature>
<keyword evidence="3" id="KW-1185">Reference proteome</keyword>
<protein>
    <submittedName>
        <fullName evidence="2">Uncharacterized protein</fullName>
    </submittedName>
</protein>